<dbReference type="SUPFAM" id="SSF53098">
    <property type="entry name" value="Ribonuclease H-like"/>
    <property type="match status" value="2"/>
</dbReference>
<name>A0ABY9DZX4_VITVI</name>
<dbReference type="EMBL" id="CP126666">
    <property type="protein sequence ID" value="WKA13084.1"/>
    <property type="molecule type" value="Genomic_DNA"/>
</dbReference>
<keyword evidence="3" id="KW-0540">Nuclease</keyword>
<dbReference type="CDD" id="cd09274">
    <property type="entry name" value="RNase_HI_RT_Ty3"/>
    <property type="match status" value="1"/>
</dbReference>
<evidence type="ECO:0000313" key="9">
    <source>
        <dbReference type="EMBL" id="WKA13084.1"/>
    </source>
</evidence>
<dbReference type="Gene3D" id="3.10.10.10">
    <property type="entry name" value="HIV Type 1 Reverse Transcriptase, subunit A, domain 1"/>
    <property type="match status" value="1"/>
</dbReference>
<organism evidence="9 10">
    <name type="scientific">Vitis vinifera</name>
    <name type="common">Grape</name>
    <dbReference type="NCBI Taxonomy" id="29760"/>
    <lineage>
        <taxon>Eukaryota</taxon>
        <taxon>Viridiplantae</taxon>
        <taxon>Streptophyta</taxon>
        <taxon>Embryophyta</taxon>
        <taxon>Tracheophyta</taxon>
        <taxon>Spermatophyta</taxon>
        <taxon>Magnoliopsida</taxon>
        <taxon>eudicotyledons</taxon>
        <taxon>Gunneridae</taxon>
        <taxon>Pentapetalae</taxon>
        <taxon>rosids</taxon>
        <taxon>Vitales</taxon>
        <taxon>Vitaceae</taxon>
        <taxon>Viteae</taxon>
        <taxon>Vitis</taxon>
    </lineage>
</organism>
<keyword evidence="2" id="KW-0548">Nucleotidyltransferase</keyword>
<proteinExistence type="predicted"/>
<dbReference type="Pfam" id="PF17921">
    <property type="entry name" value="Integrase_H2C2"/>
    <property type="match status" value="1"/>
</dbReference>
<gene>
    <name evidence="9" type="ORF">VitviT2T_030417</name>
</gene>
<dbReference type="InterPro" id="IPR000477">
    <property type="entry name" value="RT_dom"/>
</dbReference>
<dbReference type="InterPro" id="IPR041588">
    <property type="entry name" value="Integrase_H2C2"/>
</dbReference>
<evidence type="ECO:0000256" key="4">
    <source>
        <dbReference type="ARBA" id="ARBA00022759"/>
    </source>
</evidence>
<keyword evidence="4" id="KW-0255">Endonuclease</keyword>
<dbReference type="Pfam" id="PF00665">
    <property type="entry name" value="rve"/>
    <property type="match status" value="1"/>
</dbReference>
<evidence type="ECO:0000256" key="1">
    <source>
        <dbReference type="ARBA" id="ARBA00022679"/>
    </source>
</evidence>
<dbReference type="CDD" id="cd09279">
    <property type="entry name" value="RNase_HI_like"/>
    <property type="match status" value="1"/>
</dbReference>
<dbReference type="SUPFAM" id="SSF56672">
    <property type="entry name" value="DNA/RNA polymerases"/>
    <property type="match status" value="1"/>
</dbReference>
<feature type="domain" description="RNase H type-1" evidence="7">
    <location>
        <begin position="562"/>
        <end position="695"/>
    </location>
</feature>
<dbReference type="Pfam" id="PF13456">
    <property type="entry name" value="RVT_3"/>
    <property type="match status" value="1"/>
</dbReference>
<sequence length="1236" mass="140185">MSLSLIEERVHPGLTSPFDLFGVSFIEIIEEIQTAPAPVIAEDAIVVVDLIDGPVGLVEGVSDFVDSPLSFDVLSGFVSHSDIVSDHSSMDFSTFEYLPVSRDIILSAPSSPTSRIFGIDGEIAQHDSDDDLSSASDSDLIDQRVAPAVGDIEIVDFGTVDQPRELRIGSDLSVDEKDSLIQLLKAYLDVFAWSYEDMPGLDPSIVQHRLPLLPHARLVKQKLRRLHPRWSLQVKEEIQKQLDVGFLSVVEYPEWLANVVPVPKKDGKVRVCVDFRDLNKASPKDDFSLPHIDMLVDSTTGHSMLSFMDGFFGLKNVGATYQRAATTLFHDMMHRDVEVYVDDMIVKSRDRPDHLAALERFFERIRQFRLRLNPKKCTFGMTSGKLLGYMVNKRARIREDPRVLVVTPSLGTSYTGRSLLLYLSVSDVALGCMLAQLDDLGKDRAIYYLSKRMLNYETRYVMIERYCLALVWATRRLRHYMTEYSVHLISRLDPLRYLFDRPTLVGRLMRWLVLLTEFDIHYVTQKSVRGSVVADHLASLPVFDSRAIGDDFPDEDVATVTSLSGWRMYFDGAANHSGYGISVLLISPHGDHIPRSVRLAFSDRHPATNNIVEYEACILGLETALELEIRQMEVFGDSNLVLRQIQGEWKTKDVKLRPYHAYLELLVGRFDDLRYTHLPRAQNQFVDALATLASMIDISADAIVRPLLIESRSVPTYCYLIEDTEIDNGLPWYHDIYHFLRLGVYPDVATAKDRRALRQLASRFVICGETLYRRSADRMLLLCLDRASADRMMREVHAGVCGPHMGGHMLARKIMRTGYFWLTMETDCCQFVQRCPECQIHGDLIHVPPSELHALTSPWPFSVWGIDIIGKISLKSSSGHEFILVAIDYFTKWVEAASYARLTSSGVASFIRSRIICRYGVPHELISDRGVYFRAKVDTLVQRYGIRHHRSSVYRPQTNGAVEAANKNIKRILRGMVETSRDWSEKLPFTLWAYQISFRTSTGATPYSLVYDMEAVIPVEIEMGSLRVALEQQISEADWAQARFDQLNLLDERRLRAADHVRAYQRKMACAFKKRVKPRPLHVGDLVLKVIGGLIRDPRGKFRPNWSGPYFIKELTPEGAAWLMDLNGNRFSEPTNVDQLKRSDSIVFKLPGSCVLTMDGLASPIFFTYRPSVATLGHIPFHLEVYGSSRACTIIITHWMLTKRSIPRAIQLGPHFSALGCHHASPSGRYVLDLWA</sequence>
<dbReference type="InterPro" id="IPR041373">
    <property type="entry name" value="RT_RNaseH"/>
</dbReference>
<reference evidence="9 10" key="1">
    <citation type="journal article" date="2023" name="Hortic Res">
        <title>The complete reference genome for grapevine (Vitis vinifera L.) genetics and breeding.</title>
        <authorList>
            <person name="Shi X."/>
            <person name="Cao S."/>
            <person name="Wang X."/>
            <person name="Huang S."/>
            <person name="Wang Y."/>
            <person name="Liu Z."/>
            <person name="Liu W."/>
            <person name="Leng X."/>
            <person name="Peng Y."/>
            <person name="Wang N."/>
            <person name="Wang Y."/>
            <person name="Ma Z."/>
            <person name="Xu X."/>
            <person name="Zhang F."/>
            <person name="Xue H."/>
            <person name="Zhong H."/>
            <person name="Wang Y."/>
            <person name="Zhang K."/>
            <person name="Velt A."/>
            <person name="Avia K."/>
            <person name="Holtgrawe D."/>
            <person name="Grimplet J."/>
            <person name="Matus J.T."/>
            <person name="Ware D."/>
            <person name="Wu X."/>
            <person name="Wang H."/>
            <person name="Liu C."/>
            <person name="Fang Y."/>
            <person name="Rustenholz C."/>
            <person name="Cheng Z."/>
            <person name="Xiao H."/>
            <person name="Zhou Y."/>
        </authorList>
    </citation>
    <scope>NUCLEOTIDE SEQUENCE [LARGE SCALE GENOMIC DNA]</scope>
    <source>
        <strain evidence="10">cv. Pinot noir / PN40024</strain>
        <tissue evidence="9">Leaf</tissue>
    </source>
</reference>
<feature type="domain" description="Integrase catalytic" evidence="8">
    <location>
        <begin position="854"/>
        <end position="1014"/>
    </location>
</feature>
<dbReference type="PANTHER" id="PTHR48475">
    <property type="entry name" value="RIBONUCLEASE H"/>
    <property type="match status" value="1"/>
</dbReference>
<dbReference type="Pfam" id="PF00078">
    <property type="entry name" value="RVT_1"/>
    <property type="match status" value="1"/>
</dbReference>
<evidence type="ECO:0000256" key="6">
    <source>
        <dbReference type="ARBA" id="ARBA00022918"/>
    </source>
</evidence>
<evidence type="ECO:0000259" key="7">
    <source>
        <dbReference type="PROSITE" id="PS50879"/>
    </source>
</evidence>
<accession>A0ABY9DZX4</accession>
<dbReference type="Proteomes" id="UP001227230">
    <property type="component" value="Chromosome 19"/>
</dbReference>
<dbReference type="Gene3D" id="3.30.70.270">
    <property type="match status" value="1"/>
</dbReference>
<keyword evidence="6" id="KW-0695">RNA-directed DNA polymerase</keyword>
<dbReference type="InterPro" id="IPR001584">
    <property type="entry name" value="Integrase_cat-core"/>
</dbReference>
<dbReference type="InterPro" id="IPR002156">
    <property type="entry name" value="RNaseH_domain"/>
</dbReference>
<keyword evidence="1" id="KW-0808">Transferase</keyword>
<dbReference type="Gene3D" id="3.30.420.10">
    <property type="entry name" value="Ribonuclease H-like superfamily/Ribonuclease H"/>
    <property type="match status" value="2"/>
</dbReference>
<evidence type="ECO:0000259" key="8">
    <source>
        <dbReference type="PROSITE" id="PS50994"/>
    </source>
</evidence>
<dbReference type="InterPro" id="IPR043128">
    <property type="entry name" value="Rev_trsase/Diguanyl_cyclase"/>
</dbReference>
<evidence type="ECO:0000256" key="3">
    <source>
        <dbReference type="ARBA" id="ARBA00022722"/>
    </source>
</evidence>
<dbReference type="CDD" id="cd01647">
    <property type="entry name" value="RT_LTR"/>
    <property type="match status" value="1"/>
</dbReference>
<evidence type="ECO:0000256" key="5">
    <source>
        <dbReference type="ARBA" id="ARBA00022801"/>
    </source>
</evidence>
<dbReference type="InterPro" id="IPR043502">
    <property type="entry name" value="DNA/RNA_pol_sf"/>
</dbReference>
<dbReference type="InterPro" id="IPR036397">
    <property type="entry name" value="RNaseH_sf"/>
</dbReference>
<protein>
    <submittedName>
        <fullName evidence="9">Uncharacterized protein</fullName>
    </submittedName>
</protein>
<keyword evidence="10" id="KW-1185">Reference proteome</keyword>
<evidence type="ECO:0000256" key="2">
    <source>
        <dbReference type="ARBA" id="ARBA00022695"/>
    </source>
</evidence>
<dbReference type="Pfam" id="PF17917">
    <property type="entry name" value="RT_RNaseH"/>
    <property type="match status" value="1"/>
</dbReference>
<evidence type="ECO:0000313" key="10">
    <source>
        <dbReference type="Proteomes" id="UP001227230"/>
    </source>
</evidence>
<dbReference type="PROSITE" id="PS50994">
    <property type="entry name" value="INTEGRASE"/>
    <property type="match status" value="1"/>
</dbReference>
<dbReference type="Gene3D" id="1.10.340.70">
    <property type="match status" value="1"/>
</dbReference>
<dbReference type="InterPro" id="IPR012337">
    <property type="entry name" value="RNaseH-like_sf"/>
</dbReference>
<dbReference type="PROSITE" id="PS50879">
    <property type="entry name" value="RNASE_H_1"/>
    <property type="match status" value="1"/>
</dbReference>
<dbReference type="PANTHER" id="PTHR48475:SF1">
    <property type="entry name" value="RNASE H TYPE-1 DOMAIN-CONTAINING PROTEIN"/>
    <property type="match status" value="1"/>
</dbReference>
<keyword evidence="5" id="KW-0378">Hydrolase</keyword>